<dbReference type="Gene3D" id="3.30.565.10">
    <property type="entry name" value="Histidine kinase-like ATPase, C-terminal domain"/>
    <property type="match status" value="1"/>
</dbReference>
<dbReference type="Proteomes" id="UP000236173">
    <property type="component" value="Unassembled WGS sequence"/>
</dbReference>
<evidence type="ECO:0000313" key="9">
    <source>
        <dbReference type="EMBL" id="GBC99692.1"/>
    </source>
</evidence>
<dbReference type="EC" id="2.7.13.3" evidence="2"/>
<dbReference type="SMART" id="SM00387">
    <property type="entry name" value="HATPase_c"/>
    <property type="match status" value="1"/>
</dbReference>
<dbReference type="Gene3D" id="1.10.287.130">
    <property type="match status" value="1"/>
</dbReference>
<dbReference type="EMBL" id="BEHT01000034">
    <property type="protein sequence ID" value="GBC99692.1"/>
    <property type="molecule type" value="Genomic_DNA"/>
</dbReference>
<evidence type="ECO:0000256" key="3">
    <source>
        <dbReference type="ARBA" id="ARBA00022679"/>
    </source>
</evidence>
<sequence>MSKSPKGTTLTEHLPQLVQAAKWVTVGKALPSIIHDLNNALNTMIGFADLWRTDTTLSDNLRADLSEIVQAGLHARELLTLLREAVKAPVNDLPLGLGKVMLPQVCDQALGLLATPVRRCRIQVVRDYHPQTPSVPSSRGTLLLLLLCLLHNACEALADNGGTLTLRTYGAQNMAVLEVEDNGQGLPPRLQRRLFEPFTTTKPTGTGLGLFLADHLVRQMQGQLALDSPKGEGTKAIVRLPAEDLSQRP</sequence>
<evidence type="ECO:0000256" key="4">
    <source>
        <dbReference type="ARBA" id="ARBA00022741"/>
    </source>
</evidence>
<dbReference type="AlphaFoldDB" id="A0A2H5XEU1"/>
<dbReference type="SUPFAM" id="SSF55874">
    <property type="entry name" value="ATPase domain of HSP90 chaperone/DNA topoisomerase II/histidine kinase"/>
    <property type="match status" value="1"/>
</dbReference>
<evidence type="ECO:0000256" key="2">
    <source>
        <dbReference type="ARBA" id="ARBA00012438"/>
    </source>
</evidence>
<reference evidence="10" key="1">
    <citation type="submission" date="2017-09" db="EMBL/GenBank/DDBJ databases">
        <title>Metaegenomics of thermophilic ammonia-oxidizing enrichment culture.</title>
        <authorList>
            <person name="Kato S."/>
            <person name="Suzuki K."/>
        </authorList>
    </citation>
    <scope>NUCLEOTIDE SEQUENCE [LARGE SCALE GENOMIC DNA]</scope>
</reference>
<keyword evidence="7" id="KW-0902">Two-component regulatory system</keyword>
<proteinExistence type="predicted"/>
<dbReference type="Pfam" id="PF02518">
    <property type="entry name" value="HATPase_c"/>
    <property type="match status" value="1"/>
</dbReference>
<comment type="catalytic activity">
    <reaction evidence="1">
        <text>ATP + protein L-histidine = ADP + protein N-phospho-L-histidine.</text>
        <dbReference type="EC" id="2.7.13.3"/>
    </reaction>
</comment>
<comment type="caution">
    <text evidence="9">The sequence shown here is derived from an EMBL/GenBank/DDBJ whole genome shotgun (WGS) entry which is preliminary data.</text>
</comment>
<evidence type="ECO:0000259" key="8">
    <source>
        <dbReference type="PROSITE" id="PS50109"/>
    </source>
</evidence>
<evidence type="ECO:0000256" key="5">
    <source>
        <dbReference type="ARBA" id="ARBA00022777"/>
    </source>
</evidence>
<dbReference type="PANTHER" id="PTHR43065">
    <property type="entry name" value="SENSOR HISTIDINE KINASE"/>
    <property type="match status" value="1"/>
</dbReference>
<keyword evidence="4" id="KW-0547">Nucleotide-binding</keyword>
<evidence type="ECO:0000256" key="6">
    <source>
        <dbReference type="ARBA" id="ARBA00022840"/>
    </source>
</evidence>
<dbReference type="GO" id="GO:0005524">
    <property type="term" value="F:ATP binding"/>
    <property type="evidence" value="ECO:0007669"/>
    <property type="project" value="UniProtKB-KW"/>
</dbReference>
<name>A0A2H5XEU1_9BACT</name>
<dbReference type="InterPro" id="IPR036890">
    <property type="entry name" value="HATPase_C_sf"/>
</dbReference>
<gene>
    <name evidence="9" type="primary">gchK</name>
    <name evidence="9" type="ORF">HRbin17_02223</name>
</gene>
<feature type="domain" description="Histidine kinase" evidence="8">
    <location>
        <begin position="32"/>
        <end position="244"/>
    </location>
</feature>
<dbReference type="PANTHER" id="PTHR43065:SF46">
    <property type="entry name" value="C4-DICARBOXYLATE TRANSPORT SENSOR PROTEIN DCTB"/>
    <property type="match status" value="1"/>
</dbReference>
<keyword evidence="5 9" id="KW-0418">Kinase</keyword>
<dbReference type="InterPro" id="IPR036097">
    <property type="entry name" value="HisK_dim/P_sf"/>
</dbReference>
<dbReference type="InterPro" id="IPR005467">
    <property type="entry name" value="His_kinase_dom"/>
</dbReference>
<dbReference type="InterPro" id="IPR004358">
    <property type="entry name" value="Sig_transdc_His_kin-like_C"/>
</dbReference>
<evidence type="ECO:0000256" key="1">
    <source>
        <dbReference type="ARBA" id="ARBA00000085"/>
    </source>
</evidence>
<protein>
    <recommendedName>
        <fullName evidence="2">histidine kinase</fullName>
        <ecNumber evidence="2">2.7.13.3</ecNumber>
    </recommendedName>
</protein>
<dbReference type="SUPFAM" id="SSF47384">
    <property type="entry name" value="Homodimeric domain of signal transducing histidine kinase"/>
    <property type="match status" value="1"/>
</dbReference>
<evidence type="ECO:0000313" key="10">
    <source>
        <dbReference type="Proteomes" id="UP000236173"/>
    </source>
</evidence>
<organism evidence="9 10">
    <name type="scientific">Candidatus Fervidibacter japonicus</name>
    <dbReference type="NCBI Taxonomy" id="2035412"/>
    <lineage>
        <taxon>Bacteria</taxon>
        <taxon>Candidatus Fervidibacterota</taxon>
        <taxon>Candidatus Fervidibacter</taxon>
    </lineage>
</organism>
<dbReference type="PROSITE" id="PS50109">
    <property type="entry name" value="HIS_KIN"/>
    <property type="match status" value="1"/>
</dbReference>
<keyword evidence="6" id="KW-0067">ATP-binding</keyword>
<dbReference type="InterPro" id="IPR003594">
    <property type="entry name" value="HATPase_dom"/>
</dbReference>
<dbReference type="PRINTS" id="PR00344">
    <property type="entry name" value="BCTRLSENSOR"/>
</dbReference>
<keyword evidence="3 9" id="KW-0808">Transferase</keyword>
<dbReference type="GO" id="GO:0000155">
    <property type="term" value="F:phosphorelay sensor kinase activity"/>
    <property type="evidence" value="ECO:0007669"/>
    <property type="project" value="InterPro"/>
</dbReference>
<accession>A0A2H5XEU1</accession>
<evidence type="ECO:0000256" key="7">
    <source>
        <dbReference type="ARBA" id="ARBA00023012"/>
    </source>
</evidence>